<dbReference type="PANTHER" id="PTHR43255">
    <property type="entry name" value="IRON-SULFUR-BINDING OXIDOREDUCTASE FADF-RELATED-RELATED"/>
    <property type="match status" value="1"/>
</dbReference>
<dbReference type="InterPro" id="IPR036197">
    <property type="entry name" value="NarG-like_sf"/>
</dbReference>
<keyword evidence="6" id="KW-0472">Membrane</keyword>
<proteinExistence type="predicted"/>
<evidence type="ECO:0000256" key="2">
    <source>
        <dbReference type="ARBA" id="ARBA00022723"/>
    </source>
</evidence>
<evidence type="ECO:0000256" key="1">
    <source>
        <dbReference type="ARBA" id="ARBA00022485"/>
    </source>
</evidence>
<evidence type="ECO:0000313" key="8">
    <source>
        <dbReference type="EMBL" id="EQD50816.1"/>
    </source>
</evidence>
<feature type="transmembrane region" description="Helical" evidence="6">
    <location>
        <begin position="7"/>
        <end position="26"/>
    </location>
</feature>
<gene>
    <name evidence="8" type="ORF">B1A_13326</name>
</gene>
<dbReference type="PROSITE" id="PS51379">
    <property type="entry name" value="4FE4S_FER_2"/>
    <property type="match status" value="1"/>
</dbReference>
<reference evidence="8" key="2">
    <citation type="journal article" date="2014" name="ISME J.">
        <title>Microbial stratification in low pH oxic and suboxic macroscopic growths along an acid mine drainage.</title>
        <authorList>
            <person name="Mendez-Garcia C."/>
            <person name="Mesa V."/>
            <person name="Sprenger R.R."/>
            <person name="Richter M."/>
            <person name="Diez M.S."/>
            <person name="Solano J."/>
            <person name="Bargiela R."/>
            <person name="Golyshina O.V."/>
            <person name="Manteca A."/>
            <person name="Ramos J.L."/>
            <person name="Gallego J.R."/>
            <person name="Llorente I."/>
            <person name="Martins Dos Santos V.A."/>
            <person name="Jensen O.N."/>
            <person name="Pelaez A.I."/>
            <person name="Sanchez J."/>
            <person name="Ferrer M."/>
        </authorList>
    </citation>
    <scope>NUCLEOTIDE SEQUENCE</scope>
</reference>
<name>T0ZR87_9ZZZZ</name>
<dbReference type="Pfam" id="PF12797">
    <property type="entry name" value="Fer4_2"/>
    <property type="match status" value="1"/>
</dbReference>
<dbReference type="InterPro" id="IPR017900">
    <property type="entry name" value="4Fe4S_Fe_S_CS"/>
</dbReference>
<evidence type="ECO:0000259" key="7">
    <source>
        <dbReference type="PROSITE" id="PS51379"/>
    </source>
</evidence>
<keyword evidence="4" id="KW-0408">Iron</keyword>
<dbReference type="InterPro" id="IPR017896">
    <property type="entry name" value="4Fe4S_Fe-S-bd"/>
</dbReference>
<dbReference type="GO" id="GO:0046872">
    <property type="term" value="F:metal ion binding"/>
    <property type="evidence" value="ECO:0007669"/>
    <property type="project" value="UniProtKB-KW"/>
</dbReference>
<dbReference type="GO" id="GO:0051539">
    <property type="term" value="F:4 iron, 4 sulfur cluster binding"/>
    <property type="evidence" value="ECO:0007669"/>
    <property type="project" value="UniProtKB-KW"/>
</dbReference>
<keyword evidence="6" id="KW-0812">Transmembrane</keyword>
<dbReference type="PROSITE" id="PS00198">
    <property type="entry name" value="4FE4S_FER_1"/>
    <property type="match status" value="1"/>
</dbReference>
<keyword evidence="3" id="KW-0560">Oxidoreductase</keyword>
<sequence>GSLSRELWDFLIPFTLLVILITGFGLQSLRIYATHDPWGAYSFVGYALSLFYGAVHLPIPAALIIHRSLWWFHLAIAFSFMGAIPYTKLFHLFTAPAAIYLSDLDPNNPIDRPDLENAERLGVNFLSDLTVKDLVDLDACTECGRCEDACPAHASGKPLSPKR</sequence>
<feature type="transmembrane region" description="Helical" evidence="6">
    <location>
        <begin position="69"/>
        <end position="86"/>
    </location>
</feature>
<dbReference type="Gene3D" id="1.10.1060.10">
    <property type="entry name" value="Alpha-helical ferredoxin"/>
    <property type="match status" value="1"/>
</dbReference>
<organism evidence="8">
    <name type="scientific">mine drainage metagenome</name>
    <dbReference type="NCBI Taxonomy" id="410659"/>
    <lineage>
        <taxon>unclassified sequences</taxon>
        <taxon>metagenomes</taxon>
        <taxon>ecological metagenomes</taxon>
    </lineage>
</organism>
<dbReference type="PANTHER" id="PTHR43255:SF1">
    <property type="entry name" value="IRON-SULFUR-BINDING OXIDOREDUCTASE FADF-RELATED"/>
    <property type="match status" value="1"/>
</dbReference>
<protein>
    <recommendedName>
        <fullName evidence="7">4Fe-4S ferredoxin-type domain-containing protein</fullName>
    </recommendedName>
</protein>
<keyword evidence="6" id="KW-1133">Transmembrane helix</keyword>
<dbReference type="SUPFAM" id="SSF46548">
    <property type="entry name" value="alpha-helical ferredoxin"/>
    <property type="match status" value="1"/>
</dbReference>
<keyword evidence="5" id="KW-0411">Iron-sulfur</keyword>
<keyword evidence="1" id="KW-0004">4Fe-4S</keyword>
<dbReference type="InterPro" id="IPR051460">
    <property type="entry name" value="HdrC_iron-sulfur_subunit"/>
</dbReference>
<keyword evidence="2" id="KW-0479">Metal-binding</keyword>
<dbReference type="Gene3D" id="1.20.950.20">
    <property type="entry name" value="Transmembrane di-heme cytochromes, Chain C"/>
    <property type="match status" value="1"/>
</dbReference>
<feature type="domain" description="4Fe-4S ferredoxin-type" evidence="7">
    <location>
        <begin position="131"/>
        <end position="160"/>
    </location>
</feature>
<feature type="transmembrane region" description="Helical" evidence="6">
    <location>
        <begin position="38"/>
        <end position="57"/>
    </location>
</feature>
<feature type="non-terminal residue" evidence="8">
    <location>
        <position position="163"/>
    </location>
</feature>
<evidence type="ECO:0000256" key="3">
    <source>
        <dbReference type="ARBA" id="ARBA00023002"/>
    </source>
</evidence>
<dbReference type="GO" id="GO:0016491">
    <property type="term" value="F:oxidoreductase activity"/>
    <property type="evidence" value="ECO:0007669"/>
    <property type="project" value="UniProtKB-KW"/>
</dbReference>
<evidence type="ECO:0000256" key="5">
    <source>
        <dbReference type="ARBA" id="ARBA00023014"/>
    </source>
</evidence>
<reference evidence="8" key="1">
    <citation type="submission" date="2013-08" db="EMBL/GenBank/DDBJ databases">
        <authorList>
            <person name="Mendez C."/>
            <person name="Richter M."/>
            <person name="Ferrer M."/>
            <person name="Sanchez J."/>
        </authorList>
    </citation>
    <scope>NUCLEOTIDE SEQUENCE</scope>
</reference>
<dbReference type="AlphaFoldDB" id="T0ZR87"/>
<accession>T0ZR87</accession>
<dbReference type="InterPro" id="IPR009051">
    <property type="entry name" value="Helical_ferredxn"/>
</dbReference>
<feature type="non-terminal residue" evidence="8">
    <location>
        <position position="1"/>
    </location>
</feature>
<evidence type="ECO:0000256" key="6">
    <source>
        <dbReference type="SAM" id="Phobius"/>
    </source>
</evidence>
<dbReference type="SUPFAM" id="SSF103501">
    <property type="entry name" value="Respiratory nitrate reductase 1 gamma chain"/>
    <property type="match status" value="1"/>
</dbReference>
<dbReference type="GO" id="GO:0005886">
    <property type="term" value="C:plasma membrane"/>
    <property type="evidence" value="ECO:0007669"/>
    <property type="project" value="TreeGrafter"/>
</dbReference>
<evidence type="ECO:0000256" key="4">
    <source>
        <dbReference type="ARBA" id="ARBA00023004"/>
    </source>
</evidence>
<dbReference type="EMBL" id="AUZX01009744">
    <property type="protein sequence ID" value="EQD50816.1"/>
    <property type="molecule type" value="Genomic_DNA"/>
</dbReference>
<comment type="caution">
    <text evidence="8">The sequence shown here is derived from an EMBL/GenBank/DDBJ whole genome shotgun (WGS) entry which is preliminary data.</text>
</comment>